<dbReference type="GO" id="GO:0006730">
    <property type="term" value="P:one-carbon metabolic process"/>
    <property type="evidence" value="ECO:0007669"/>
    <property type="project" value="UniProtKB-KW"/>
</dbReference>
<evidence type="ECO:0000256" key="3">
    <source>
        <dbReference type="ARBA" id="ARBA00012856"/>
    </source>
</evidence>
<evidence type="ECO:0000256" key="7">
    <source>
        <dbReference type="ARBA" id="ARBA00025067"/>
    </source>
</evidence>
<comment type="similarity">
    <text evidence="2 8">Belongs to the dihydrofolate reductase family.</text>
</comment>
<dbReference type="AlphaFoldDB" id="A0A0G0T5T7"/>
<dbReference type="Proteomes" id="UP000034452">
    <property type="component" value="Unassembled WGS sequence"/>
</dbReference>
<evidence type="ECO:0000256" key="2">
    <source>
        <dbReference type="ARBA" id="ARBA00009539"/>
    </source>
</evidence>
<dbReference type="Gene3D" id="3.40.430.10">
    <property type="entry name" value="Dihydrofolate Reductase, subunit A"/>
    <property type="match status" value="1"/>
</dbReference>
<dbReference type="PIRSF" id="PIRSF000194">
    <property type="entry name" value="DHFR"/>
    <property type="match status" value="1"/>
</dbReference>
<comment type="pathway">
    <text evidence="1 8">Cofactor biosynthesis; tetrahydrofolate biosynthesis; 5,6,7,8-tetrahydrofolate from 7,8-dihydrofolate: step 1/1.</text>
</comment>
<comment type="function">
    <text evidence="7 8">Key enzyme in folate metabolism. Catalyzes an essential reaction for de novo glycine and purine synthesis, and for DNA precursor synthesis.</text>
</comment>
<sequence length="165" mass="19168">MISIISAIGKNNEIGKKNELLWNLPVDMKHFRETTSGHTVIMGQKTFESIGRPLPKRRNIVLTQDNNFRPEGVEIVHSPEELEKLLKETSSPNEENFIIGGGMIYKLFIEKADKLYITQVDVSFPDADTYFPEIDKNIWVKAKNEKYSKDDLNKYDLEFVEYIRK</sequence>
<evidence type="ECO:0000256" key="6">
    <source>
        <dbReference type="ARBA" id="ARBA00023002"/>
    </source>
</evidence>
<dbReference type="PATRIC" id="fig|1618744.3.peg.472"/>
<dbReference type="PRINTS" id="PR00070">
    <property type="entry name" value="DHFR"/>
</dbReference>
<feature type="domain" description="DHFR" evidence="9">
    <location>
        <begin position="1"/>
        <end position="164"/>
    </location>
</feature>
<dbReference type="CDD" id="cd00209">
    <property type="entry name" value="DHFR"/>
    <property type="match status" value="1"/>
</dbReference>
<evidence type="ECO:0000256" key="4">
    <source>
        <dbReference type="ARBA" id="ARBA00022563"/>
    </source>
</evidence>
<dbReference type="GO" id="GO:0046452">
    <property type="term" value="P:dihydrofolate metabolic process"/>
    <property type="evidence" value="ECO:0007669"/>
    <property type="project" value="TreeGrafter"/>
</dbReference>
<dbReference type="PANTHER" id="PTHR48069">
    <property type="entry name" value="DIHYDROFOLATE REDUCTASE"/>
    <property type="match status" value="1"/>
</dbReference>
<accession>A0A0G0T5T7</accession>
<dbReference type="FunFam" id="3.40.430.10:FF:000001">
    <property type="entry name" value="Dihydrofolate reductase"/>
    <property type="match status" value="1"/>
</dbReference>
<evidence type="ECO:0000259" key="9">
    <source>
        <dbReference type="PROSITE" id="PS51330"/>
    </source>
</evidence>
<dbReference type="PANTHER" id="PTHR48069:SF3">
    <property type="entry name" value="DIHYDROFOLATE REDUCTASE"/>
    <property type="match status" value="1"/>
</dbReference>
<proteinExistence type="inferred from homology"/>
<gene>
    <name evidence="10" type="ORF">UU13_C0014G0007</name>
</gene>
<dbReference type="GO" id="GO:0070401">
    <property type="term" value="F:NADP+ binding"/>
    <property type="evidence" value="ECO:0007669"/>
    <property type="project" value="UniProtKB-ARBA"/>
</dbReference>
<reference evidence="10 11" key="1">
    <citation type="journal article" date="2015" name="Nature">
        <title>rRNA introns, odd ribosomes, and small enigmatic genomes across a large radiation of phyla.</title>
        <authorList>
            <person name="Brown C.T."/>
            <person name="Hug L.A."/>
            <person name="Thomas B.C."/>
            <person name="Sharon I."/>
            <person name="Castelle C.J."/>
            <person name="Singh A."/>
            <person name="Wilkins M.J."/>
            <person name="Williams K.H."/>
            <person name="Banfield J.F."/>
        </authorList>
    </citation>
    <scope>NUCLEOTIDE SEQUENCE [LARGE SCALE GENOMIC DNA]</scope>
</reference>
<keyword evidence="6 8" id="KW-0560">Oxidoreductase</keyword>
<protein>
    <recommendedName>
        <fullName evidence="3 8">Dihydrofolate reductase</fullName>
        <ecNumber evidence="3 8">1.5.1.3</ecNumber>
    </recommendedName>
</protein>
<keyword evidence="4 8" id="KW-0554">One-carbon metabolism</keyword>
<evidence type="ECO:0000256" key="5">
    <source>
        <dbReference type="ARBA" id="ARBA00022857"/>
    </source>
</evidence>
<dbReference type="InterPro" id="IPR012259">
    <property type="entry name" value="DHFR"/>
</dbReference>
<evidence type="ECO:0000313" key="10">
    <source>
        <dbReference type="EMBL" id="KKR70081.1"/>
    </source>
</evidence>
<keyword evidence="5 8" id="KW-0521">NADP</keyword>
<dbReference type="SUPFAM" id="SSF53597">
    <property type="entry name" value="Dihydrofolate reductase-like"/>
    <property type="match status" value="1"/>
</dbReference>
<dbReference type="GO" id="GO:0004146">
    <property type="term" value="F:dihydrofolate reductase activity"/>
    <property type="evidence" value="ECO:0007669"/>
    <property type="project" value="UniProtKB-EC"/>
</dbReference>
<evidence type="ECO:0000256" key="8">
    <source>
        <dbReference type="PIRNR" id="PIRNR000194"/>
    </source>
</evidence>
<comment type="caution">
    <text evidence="10">The sequence shown here is derived from an EMBL/GenBank/DDBJ whole genome shotgun (WGS) entry which is preliminary data.</text>
</comment>
<organism evidence="10 11">
    <name type="scientific">Candidatus Nomurabacteria bacterium GW2011_GWB1_40_7</name>
    <dbReference type="NCBI Taxonomy" id="1618744"/>
    <lineage>
        <taxon>Bacteria</taxon>
        <taxon>Candidatus Nomuraibacteriota</taxon>
    </lineage>
</organism>
<dbReference type="EC" id="1.5.1.3" evidence="3 8"/>
<dbReference type="InterPro" id="IPR001796">
    <property type="entry name" value="DHFR_dom"/>
</dbReference>
<dbReference type="GO" id="GO:0046655">
    <property type="term" value="P:folic acid metabolic process"/>
    <property type="evidence" value="ECO:0007669"/>
    <property type="project" value="TreeGrafter"/>
</dbReference>
<dbReference type="EMBL" id="LBZL01000014">
    <property type="protein sequence ID" value="KKR70081.1"/>
    <property type="molecule type" value="Genomic_DNA"/>
</dbReference>
<comment type="catalytic activity">
    <reaction evidence="8">
        <text>(6S)-5,6,7,8-tetrahydrofolate + NADP(+) = 7,8-dihydrofolate + NADPH + H(+)</text>
        <dbReference type="Rhea" id="RHEA:15009"/>
        <dbReference type="ChEBI" id="CHEBI:15378"/>
        <dbReference type="ChEBI" id="CHEBI:57451"/>
        <dbReference type="ChEBI" id="CHEBI:57453"/>
        <dbReference type="ChEBI" id="CHEBI:57783"/>
        <dbReference type="ChEBI" id="CHEBI:58349"/>
        <dbReference type="EC" id="1.5.1.3"/>
    </reaction>
</comment>
<dbReference type="GO" id="GO:0005829">
    <property type="term" value="C:cytosol"/>
    <property type="evidence" value="ECO:0007669"/>
    <property type="project" value="TreeGrafter"/>
</dbReference>
<dbReference type="InterPro" id="IPR024072">
    <property type="entry name" value="DHFR-like_dom_sf"/>
</dbReference>
<evidence type="ECO:0000256" key="1">
    <source>
        <dbReference type="ARBA" id="ARBA00004903"/>
    </source>
</evidence>
<dbReference type="UniPathway" id="UPA00077">
    <property type="reaction ID" value="UER00158"/>
</dbReference>
<name>A0A0G0T5T7_9BACT</name>
<dbReference type="Pfam" id="PF00186">
    <property type="entry name" value="DHFR_1"/>
    <property type="match status" value="1"/>
</dbReference>
<evidence type="ECO:0000313" key="11">
    <source>
        <dbReference type="Proteomes" id="UP000034452"/>
    </source>
</evidence>
<dbReference type="PROSITE" id="PS51330">
    <property type="entry name" value="DHFR_2"/>
    <property type="match status" value="1"/>
</dbReference>
<dbReference type="GO" id="GO:0046654">
    <property type="term" value="P:tetrahydrofolate biosynthetic process"/>
    <property type="evidence" value="ECO:0007669"/>
    <property type="project" value="UniProtKB-UniPathway"/>
</dbReference>